<feature type="compositionally biased region" description="Basic and acidic residues" evidence="1">
    <location>
        <begin position="46"/>
        <end position="58"/>
    </location>
</feature>
<feature type="compositionally biased region" description="Basic and acidic residues" evidence="1">
    <location>
        <begin position="77"/>
        <end position="89"/>
    </location>
</feature>
<feature type="compositionally biased region" description="Basic residues" evidence="1">
    <location>
        <begin position="224"/>
        <end position="233"/>
    </location>
</feature>
<reference evidence="2" key="1">
    <citation type="journal article" date="2010" name="Science">
        <title>Plasticity of animal genome architecture unmasked by rapid evolution of a pelagic tunicate.</title>
        <authorList>
            <person name="Denoeud F."/>
            <person name="Henriet S."/>
            <person name="Mungpakdee S."/>
            <person name="Aury J.M."/>
            <person name="Da Silva C."/>
            <person name="Brinkmann H."/>
            <person name="Mikhaleva J."/>
            <person name="Olsen L.C."/>
            <person name="Jubin C."/>
            <person name="Canestro C."/>
            <person name="Bouquet J.M."/>
            <person name="Danks G."/>
            <person name="Poulain J."/>
            <person name="Campsteijn C."/>
            <person name="Adamski M."/>
            <person name="Cross I."/>
            <person name="Yadetie F."/>
            <person name="Muffato M."/>
            <person name="Louis A."/>
            <person name="Butcher S."/>
            <person name="Tsagkogeorga G."/>
            <person name="Konrad A."/>
            <person name="Singh S."/>
            <person name="Jensen M.F."/>
            <person name="Cong E.H."/>
            <person name="Eikeseth-Otteraa H."/>
            <person name="Noel B."/>
            <person name="Anthouard V."/>
            <person name="Porcel B.M."/>
            <person name="Kachouri-Lafond R."/>
            <person name="Nishino A."/>
            <person name="Ugolini M."/>
            <person name="Chourrout P."/>
            <person name="Nishida H."/>
            <person name="Aasland R."/>
            <person name="Huzurbazar S."/>
            <person name="Westhof E."/>
            <person name="Delsuc F."/>
            <person name="Lehrach H."/>
            <person name="Reinhardt R."/>
            <person name="Weissenbach J."/>
            <person name="Roy S.W."/>
            <person name="Artiguenave F."/>
            <person name="Postlethwait J.H."/>
            <person name="Manak J.R."/>
            <person name="Thompson E.M."/>
            <person name="Jaillon O."/>
            <person name="Du Pasquier L."/>
            <person name="Boudinot P."/>
            <person name="Liberles D.A."/>
            <person name="Volff J.N."/>
            <person name="Philippe H."/>
            <person name="Lenhard B."/>
            <person name="Roest Crollius H."/>
            <person name="Wincker P."/>
            <person name="Chourrout D."/>
        </authorList>
    </citation>
    <scope>NUCLEOTIDE SEQUENCE [LARGE SCALE GENOMIC DNA]</scope>
</reference>
<accession>E4YT53</accession>
<feature type="compositionally biased region" description="Low complexity" evidence="1">
    <location>
        <begin position="160"/>
        <end position="169"/>
    </location>
</feature>
<protein>
    <submittedName>
        <fullName evidence="2">Uncharacterized protein</fullName>
    </submittedName>
</protein>
<dbReference type="EMBL" id="FN655280">
    <property type="protein sequence ID" value="CBY38642.1"/>
    <property type="molecule type" value="Genomic_DNA"/>
</dbReference>
<feature type="compositionally biased region" description="Acidic residues" evidence="1">
    <location>
        <begin position="170"/>
        <end position="188"/>
    </location>
</feature>
<feature type="region of interest" description="Disordered" evidence="1">
    <location>
        <begin position="1"/>
        <end position="237"/>
    </location>
</feature>
<gene>
    <name evidence="2" type="ORF">GSOID_T00019150001</name>
</gene>
<evidence type="ECO:0000256" key="1">
    <source>
        <dbReference type="SAM" id="MobiDB-lite"/>
    </source>
</evidence>
<proteinExistence type="predicted"/>
<organism evidence="2">
    <name type="scientific">Oikopleura dioica</name>
    <name type="common">Tunicate</name>
    <dbReference type="NCBI Taxonomy" id="34765"/>
    <lineage>
        <taxon>Eukaryota</taxon>
        <taxon>Metazoa</taxon>
        <taxon>Chordata</taxon>
        <taxon>Tunicata</taxon>
        <taxon>Appendicularia</taxon>
        <taxon>Copelata</taxon>
        <taxon>Oikopleuridae</taxon>
        <taxon>Oikopleura</taxon>
    </lineage>
</organism>
<dbReference type="AlphaFoldDB" id="E4YT53"/>
<feature type="compositionally biased region" description="Basic residues" evidence="1">
    <location>
        <begin position="194"/>
        <end position="210"/>
    </location>
</feature>
<evidence type="ECO:0000313" key="2">
    <source>
        <dbReference type="EMBL" id="CBY38642.1"/>
    </source>
</evidence>
<sequence length="388" mass="43584">MGKSKRSNKTAPEGLVVDVIHSSDPRLQQPVPESDDEPRTRKKQENKKVEKVGQEGEKRKKRKVAEEEPQQQQTAVNEEREQPKRKVSFEDGTAQVFDSAVAPEKIHDGPTEEAPIPPETPVPDETQNAAENQVIAEETTEISPIIEVTPDSTSGEGQLTEEATTAAETEASEPEEVQNDADESDVDDNNEKPNKRKSMAKKWPKLKKPKSGAETDDEGEQTKKGKKGKKTKKEIKAAKAAKKAEAAKKKKELHNLVDKVAASYSNSILDLRNSVKELKDEHKESERMELAKHHLGFLQTTVTRLDNINDDLKICDKIVDETTPSLLETFRTCREFLSATELALNENFESKAEPLKTKVHELDEHTKMIKGRFQICLKKNKFYSNLNS</sequence>
<name>E4YT53_OIKDI</name>
<dbReference type="Proteomes" id="UP000011014">
    <property type="component" value="Unassembled WGS sequence"/>
</dbReference>